<dbReference type="InterPro" id="IPR029052">
    <property type="entry name" value="Metallo-depent_PP-like"/>
</dbReference>
<dbReference type="InterPro" id="IPR004843">
    <property type="entry name" value="Calcineurin-like_PHP"/>
</dbReference>
<sequence length="382" mass="41270">MKFLHTSDWQVGRTFGFAGDVAQGALQAQRVEVIHRLGLLARSHGVHHVLVAGDIYEHETPARLTLHQPLERMREFSDIRWHLIPGNHDAHTPDGLWSRLLRNGSLPENVIFHGKPGAVLIDEAENAWLLPAVLQRRHVLTDLSAYMDQETTPPDALRIGLAHGSVTGFGSGGEEEHNQLAPDRAEKAGLSYLALGDWHGFNEINARTFYSGTPETDRFDIGGGGGGEALLVTIAGSRATPQVERCRTGHHVWKKLGEVTLTSHEDIYALEARVRSIAPEHTGSVLAWAEVSGLLSMEDMALYDNLIVHSLAGAVTCLRLSGEPQLAADLDDLDYFGEAGAVRNAAGVLLSKVSGGGEEGAVAADALQRLFLFYKDLGGAGT</sequence>
<accession>A0ABT3QBA6</accession>
<protein>
    <submittedName>
        <fullName evidence="2">Metallophosphoesterase</fullName>
    </submittedName>
</protein>
<dbReference type="Pfam" id="PF00149">
    <property type="entry name" value="Metallophos"/>
    <property type="match status" value="1"/>
</dbReference>
<gene>
    <name evidence="2" type="ORF">OQ497_01085</name>
</gene>
<organism evidence="2 3">
    <name type="scientific">Acetobacter thailandicus</name>
    <dbReference type="NCBI Taxonomy" id="1502842"/>
    <lineage>
        <taxon>Bacteria</taxon>
        <taxon>Pseudomonadati</taxon>
        <taxon>Pseudomonadota</taxon>
        <taxon>Alphaproteobacteria</taxon>
        <taxon>Acetobacterales</taxon>
        <taxon>Acetobacteraceae</taxon>
        <taxon>Acetobacter</taxon>
    </lineage>
</organism>
<evidence type="ECO:0000313" key="2">
    <source>
        <dbReference type="EMBL" id="MCX2562564.1"/>
    </source>
</evidence>
<dbReference type="InterPro" id="IPR014577">
    <property type="entry name" value="UCP033093_metalloPase"/>
</dbReference>
<comment type="caution">
    <text evidence="2">The sequence shown here is derived from an EMBL/GenBank/DDBJ whole genome shotgun (WGS) entry which is preliminary data.</text>
</comment>
<keyword evidence="3" id="KW-1185">Reference proteome</keyword>
<dbReference type="PIRSF" id="PIRSF033093">
    <property type="entry name" value="UCP_ML1119"/>
    <property type="match status" value="1"/>
</dbReference>
<dbReference type="PANTHER" id="PTHR30337">
    <property type="entry name" value="COMPONENT OF ATP-DEPENDENT DSDNA EXONUCLEASE"/>
    <property type="match status" value="1"/>
</dbReference>
<dbReference type="EMBL" id="JAPIUZ010000001">
    <property type="protein sequence ID" value="MCX2562564.1"/>
    <property type="molecule type" value="Genomic_DNA"/>
</dbReference>
<dbReference type="SUPFAM" id="SSF56300">
    <property type="entry name" value="Metallo-dependent phosphatases"/>
    <property type="match status" value="1"/>
</dbReference>
<evidence type="ECO:0000313" key="3">
    <source>
        <dbReference type="Proteomes" id="UP001301152"/>
    </source>
</evidence>
<dbReference type="PANTHER" id="PTHR30337:SF0">
    <property type="entry name" value="NUCLEASE SBCCD SUBUNIT D"/>
    <property type="match status" value="1"/>
</dbReference>
<dbReference type="Proteomes" id="UP001301152">
    <property type="component" value="Unassembled WGS sequence"/>
</dbReference>
<proteinExistence type="predicted"/>
<name>A0ABT3QBA6_9PROT</name>
<dbReference type="InterPro" id="IPR050535">
    <property type="entry name" value="DNA_Repair-Maintenance_Comp"/>
</dbReference>
<feature type="domain" description="Calcineurin-like phosphoesterase" evidence="1">
    <location>
        <begin position="1"/>
        <end position="97"/>
    </location>
</feature>
<reference evidence="2 3" key="1">
    <citation type="submission" date="2022-11" db="EMBL/GenBank/DDBJ databases">
        <title>Genome sequencing of Acetobacter type strain.</title>
        <authorList>
            <person name="Heo J."/>
            <person name="Lee D."/>
            <person name="Han B.-H."/>
            <person name="Hong S.-B."/>
            <person name="Kwon S.-W."/>
        </authorList>
    </citation>
    <scope>NUCLEOTIDE SEQUENCE [LARGE SCALE GENOMIC DNA]</scope>
    <source>
        <strain evidence="2 3">KACC 21253</strain>
    </source>
</reference>
<evidence type="ECO:0000259" key="1">
    <source>
        <dbReference type="Pfam" id="PF00149"/>
    </source>
</evidence>
<dbReference type="RefSeq" id="WP_173559388.1">
    <property type="nucleotide sequence ID" value="NZ_JAPIUZ010000001.1"/>
</dbReference>
<dbReference type="Gene3D" id="3.60.21.10">
    <property type="match status" value="1"/>
</dbReference>